<dbReference type="EMBL" id="FQNC01000020">
    <property type="protein sequence ID" value="SGY25718.1"/>
    <property type="molecule type" value="Genomic_DNA"/>
</dbReference>
<gene>
    <name evidence="1" type="primary">BQ5605_C018g08659</name>
    <name evidence="1" type="ORF">BQ5605_C018G08659</name>
</gene>
<dbReference type="Proteomes" id="UP000249464">
    <property type="component" value="Unassembled WGS sequence"/>
</dbReference>
<sequence>MHGAAQEAKTVLVWGRPGALSELPNERGLGGILYFIYLTKRILGVSNRLVSNFFLNAMCTSDAVTSGIYRSPHINRPGVTRYLPVLKSRRGLPSLIK</sequence>
<keyword evidence="2" id="KW-1185">Reference proteome</keyword>
<reference evidence="1 2" key="1">
    <citation type="submission" date="2016-11" db="EMBL/GenBank/DDBJ databases">
        <authorList>
            <person name="Jaros S."/>
            <person name="Januszkiewicz K."/>
            <person name="Wedrychowicz H."/>
        </authorList>
    </citation>
    <scope>NUCLEOTIDE SEQUENCE [LARGE SCALE GENOMIC DNA]</scope>
</reference>
<evidence type="ECO:0000313" key="1">
    <source>
        <dbReference type="EMBL" id="SGY25718.1"/>
    </source>
</evidence>
<proteinExistence type="predicted"/>
<protein>
    <submittedName>
        <fullName evidence="1">BQ5605_C018g08659 protein</fullName>
    </submittedName>
</protein>
<name>A0A2X0M0M2_9BASI</name>
<accession>A0A2X0M0M2</accession>
<dbReference type="AlphaFoldDB" id="A0A2X0M0M2"/>
<evidence type="ECO:0000313" key="2">
    <source>
        <dbReference type="Proteomes" id="UP000249464"/>
    </source>
</evidence>
<organism evidence="1 2">
    <name type="scientific">Microbotryum silenes-dioicae</name>
    <dbReference type="NCBI Taxonomy" id="796604"/>
    <lineage>
        <taxon>Eukaryota</taxon>
        <taxon>Fungi</taxon>
        <taxon>Dikarya</taxon>
        <taxon>Basidiomycota</taxon>
        <taxon>Pucciniomycotina</taxon>
        <taxon>Microbotryomycetes</taxon>
        <taxon>Microbotryales</taxon>
        <taxon>Microbotryaceae</taxon>
        <taxon>Microbotryum</taxon>
    </lineage>
</organism>